<reference evidence="1" key="2">
    <citation type="submission" date="2021-10" db="EMBL/GenBank/DDBJ databases">
        <authorList>
            <person name="Piombo E."/>
        </authorList>
    </citation>
    <scope>NUCLEOTIDE SEQUENCE</scope>
</reference>
<keyword evidence="2" id="KW-1185">Reference proteome</keyword>
<organism evidence="1 2">
    <name type="scientific">Clonostachys rosea f. rosea IK726</name>
    <dbReference type="NCBI Taxonomy" id="1349383"/>
    <lineage>
        <taxon>Eukaryota</taxon>
        <taxon>Fungi</taxon>
        <taxon>Dikarya</taxon>
        <taxon>Ascomycota</taxon>
        <taxon>Pezizomycotina</taxon>
        <taxon>Sordariomycetes</taxon>
        <taxon>Hypocreomycetidae</taxon>
        <taxon>Hypocreales</taxon>
        <taxon>Bionectriaceae</taxon>
        <taxon>Clonostachys</taxon>
    </lineage>
</organism>
<sequence length="1375" mass="156313">METLSALARDKYAVGWICALPVEMASSQALLDERHPILKQNPNDHNSYTLGRIGVHNVIMTCLPGGGTGTVSAAIVATEMVSSFRNLQFVLLVGVGGGVPGVGSDIRLGDVVVSHPGPNHGGVVQFDFGKTMQDGRFVPNNMLDRPPRFLLAAVSTVRSNHARGDSVLSGYLQQIYDHHPLMKTRYAHPGVEKDVLYESQYDHPQREATCSCCDSARILSRTPRQSNDPVIHYGLIASGNQVMRHGMTRDRLRDEMGMACFEMEAAGLMGQFPCLVIRGISDYADSHKNKLWQPYASAVAASYAKELLDIIPSSTDAHPHVRTNTFGSESTEWRGKQYENGQDDGRKYEPLESPEDFSNSLPGLVSRFQGCIQSFPELLLPPDAPLPFRLTWEKLELEKVLLLQWADRVHLLDDWEYSPLRDIETRKTIGAVLHDLQSMLDDKASNEVSGLVPLHKFERTRQRHMSWSESLDTNAGTPIYSEGGFAGVAKLQSHNRQQQKISSQVEHVFLSRKRLEKFKENYHSYQKKLKTFKENYYHYQKGNPKPQAPSTHLGWMSSKWVLSDAGHYQTRLNDLAELVQRLDNVVPVEYLTKLRLAEEDINPNWPTDLLVYIQRAAYSRSNAFVETIDLELKKRCEQKILRRLSFQEMNTRKDSITSPFVDTLGWALSTKATTERWDLLPLWFQSGSGIYWLCGKAGSGKSTLMKLLSDHEATLEYLSTWTKGKPCDIAEFFIWKLGTKEQNSLYGLFRSILHQVLSLHPSLCQELLPRVWEQAYGHDAIDFALPGPEEVLGLCNSIRDHPKVSRMCLFIDGLDEFSGNIFEGIELIETLTSGSKIKAVVSSRPEHKLVAAFHKCPQLKLEDLSRSDIARYIQSKLKSPLYEYGRYSSDPDGAEPLIREMVDKASGVFLWVVLACRSLLDGLAASDSPSELRKRIDELPEKLEDLFRDMLTRVDKRYLLQAARILKVCKLYIAQYGIGVPTLGLAQLDWHDYDSSRLAEALKYGFSIIEKDANCNRIEGRLRSRCGGLLELRRSNRLPQRFCFCGQFNFGGYNTCHEGFDADSVIIFMHRSVFDFLDMEQTWELDCLDLGAEHEFDAQAAVGCLSLHLAHCSANQNNNSHSPSQCIEHIYDAWRRVLWANWKTGTQIIHVVAALVDVLRMAQSARRWASDYPWGDFPPEKIILRLAVEAGMLDLIERFRDKNAGFDTLEGCYPLLFHATNPMYSNYILSEEHSKTALCDVPLFDRVKPAHHVVRWLLSLGYCPNEEFTAENKEKTTPWKYWVARLESSRSLNLRQLRAQASVTIEYLNMARASLPMLDAVLNWQKRCVLYCTTSEESSMRLQFEEQLQTMLELLEKRRTWSLGNMLHSIKDKRI</sequence>
<dbReference type="EMBL" id="CADEHS020000159">
    <property type="protein sequence ID" value="CAG9950177.1"/>
    <property type="molecule type" value="Genomic_DNA"/>
</dbReference>
<name>A0ACA9UBL0_BIOOC</name>
<comment type="caution">
    <text evidence="1">The sequence shown here is derived from an EMBL/GenBank/DDBJ whole genome shotgun (WGS) entry which is preliminary data.</text>
</comment>
<proteinExistence type="predicted"/>
<evidence type="ECO:0000313" key="1">
    <source>
        <dbReference type="EMBL" id="CAG9950177.1"/>
    </source>
</evidence>
<protein>
    <submittedName>
        <fullName evidence="1">Uncharacterized protein</fullName>
    </submittedName>
</protein>
<gene>
    <name evidence="1" type="ORF">CRV2_00017808</name>
</gene>
<accession>A0ACA9UBL0</accession>
<dbReference type="Proteomes" id="UP000836387">
    <property type="component" value="Unassembled WGS sequence"/>
</dbReference>
<evidence type="ECO:0000313" key="2">
    <source>
        <dbReference type="Proteomes" id="UP000836387"/>
    </source>
</evidence>
<reference evidence="1" key="1">
    <citation type="submission" date="2020-04" db="EMBL/GenBank/DDBJ databases">
        <authorList>
            <person name="Broberg M."/>
        </authorList>
    </citation>
    <scope>NUCLEOTIDE SEQUENCE</scope>
</reference>